<name>A0A382MG19_9ZZZZ</name>
<proteinExistence type="predicted"/>
<feature type="non-terminal residue" evidence="1">
    <location>
        <position position="66"/>
    </location>
</feature>
<reference evidence="1" key="1">
    <citation type="submission" date="2018-05" db="EMBL/GenBank/DDBJ databases">
        <authorList>
            <person name="Lanie J.A."/>
            <person name="Ng W.-L."/>
            <person name="Kazmierczak K.M."/>
            <person name="Andrzejewski T.M."/>
            <person name="Davidsen T.M."/>
            <person name="Wayne K.J."/>
            <person name="Tettelin H."/>
            <person name="Glass J.I."/>
            <person name="Rusch D."/>
            <person name="Podicherti R."/>
            <person name="Tsui H.-C.T."/>
            <person name="Winkler M.E."/>
        </authorList>
    </citation>
    <scope>NUCLEOTIDE SEQUENCE</scope>
</reference>
<dbReference type="AlphaFoldDB" id="A0A382MG19"/>
<gene>
    <name evidence="1" type="ORF">METZ01_LOCUS299889</name>
</gene>
<accession>A0A382MG19</accession>
<dbReference type="EMBL" id="UINC01092984">
    <property type="protein sequence ID" value="SVC47035.1"/>
    <property type="molecule type" value="Genomic_DNA"/>
</dbReference>
<sequence length="66" mass="7029">MIHGIVSPLVHAVTAGIVSCVSLSTGTLESAMGTSFETFGTETESLAAIQGKEWEEAVRLKSFTQW</sequence>
<evidence type="ECO:0000313" key="1">
    <source>
        <dbReference type="EMBL" id="SVC47035.1"/>
    </source>
</evidence>
<protein>
    <submittedName>
        <fullName evidence="1">Uncharacterized protein</fullName>
    </submittedName>
</protein>
<organism evidence="1">
    <name type="scientific">marine metagenome</name>
    <dbReference type="NCBI Taxonomy" id="408172"/>
    <lineage>
        <taxon>unclassified sequences</taxon>
        <taxon>metagenomes</taxon>
        <taxon>ecological metagenomes</taxon>
    </lineage>
</organism>